<comment type="caution">
    <text evidence="1">The sequence shown here is derived from an EMBL/GenBank/DDBJ whole genome shotgun (WGS) entry which is preliminary data.</text>
</comment>
<dbReference type="GO" id="GO:0000287">
    <property type="term" value="F:magnesium ion binding"/>
    <property type="evidence" value="ECO:0007669"/>
    <property type="project" value="InterPro"/>
</dbReference>
<dbReference type="GO" id="GO:0006310">
    <property type="term" value="P:DNA recombination"/>
    <property type="evidence" value="ECO:0007669"/>
    <property type="project" value="InterPro"/>
</dbReference>
<dbReference type="SUPFAM" id="SSF103084">
    <property type="entry name" value="Holliday junction resolvase RusA"/>
    <property type="match status" value="1"/>
</dbReference>
<dbReference type="EMBL" id="PYAG01000041">
    <property type="protein sequence ID" value="RAO26495.1"/>
    <property type="molecule type" value="Genomic_DNA"/>
</dbReference>
<organism evidence="1 2">
    <name type="scientific">Micromonospora saelicesensis</name>
    <dbReference type="NCBI Taxonomy" id="285676"/>
    <lineage>
        <taxon>Bacteria</taxon>
        <taxon>Bacillati</taxon>
        <taxon>Actinomycetota</taxon>
        <taxon>Actinomycetes</taxon>
        <taxon>Micromonosporales</taxon>
        <taxon>Micromonosporaceae</taxon>
        <taxon>Micromonospora</taxon>
    </lineage>
</organism>
<gene>
    <name evidence="1" type="ORF">PSN13_06523</name>
</gene>
<accession>A0A328NH29</accession>
<sequence>MTAPLLTITAYGLPAPQGSKRHVGRGVMVESSKNVKPWREAVKAAALDMRPSGWRPIDAPLVVSMVFTFARPKGHYRTGRNAHLLRDAAPVRPATVPDLSKLIRSTEDALTDAGIWRDDCLVVRYTDTGKAYPAGDELALTSPGVVIRIWPLADACAHEWHGADGGRCPGCGWDSHPIPAGPAVIPAEITAVPKMPAPLVVPYQGGRHTGTPTIDLLGQEAS</sequence>
<dbReference type="InterPro" id="IPR036614">
    <property type="entry name" value="RusA-like_sf"/>
</dbReference>
<dbReference type="InterPro" id="IPR008822">
    <property type="entry name" value="Endonuclease_RusA-like"/>
</dbReference>
<dbReference type="Gene3D" id="3.30.1330.70">
    <property type="entry name" value="Holliday junction resolvase RusA"/>
    <property type="match status" value="1"/>
</dbReference>
<dbReference type="Pfam" id="PF05866">
    <property type="entry name" value="RusA"/>
    <property type="match status" value="1"/>
</dbReference>
<proteinExistence type="predicted"/>
<evidence type="ECO:0000313" key="2">
    <source>
        <dbReference type="Proteomes" id="UP000249419"/>
    </source>
</evidence>
<name>A0A328NH29_9ACTN</name>
<dbReference type="AlphaFoldDB" id="A0A328NH29"/>
<dbReference type="Proteomes" id="UP000249419">
    <property type="component" value="Unassembled WGS sequence"/>
</dbReference>
<protein>
    <submittedName>
        <fullName evidence="1">Crossover junction endodeoxyribonuclease</fullName>
    </submittedName>
</protein>
<evidence type="ECO:0000313" key="1">
    <source>
        <dbReference type="EMBL" id="RAO26495.1"/>
    </source>
</evidence>
<dbReference type="RefSeq" id="WP_220090804.1">
    <property type="nucleotide sequence ID" value="NZ_PYAG01000041.1"/>
</dbReference>
<reference evidence="1 2" key="1">
    <citation type="submission" date="2018-03" db="EMBL/GenBank/DDBJ databases">
        <title>Defining the species Micromonospora saelicesensis and Micromonospora noduli under the framework of genomics.</title>
        <authorList>
            <person name="Riesco R."/>
            <person name="Trujillo M.E."/>
        </authorList>
    </citation>
    <scope>NUCLEOTIDE SEQUENCE [LARGE SCALE GENOMIC DNA]</scope>
    <source>
        <strain evidence="1 2">PSN13</strain>
    </source>
</reference>
<dbReference type="GO" id="GO:0006281">
    <property type="term" value="P:DNA repair"/>
    <property type="evidence" value="ECO:0007669"/>
    <property type="project" value="InterPro"/>
</dbReference>